<dbReference type="InterPro" id="IPR015943">
    <property type="entry name" value="WD40/YVTN_repeat-like_dom_sf"/>
</dbReference>
<dbReference type="SUPFAM" id="SSF50978">
    <property type="entry name" value="WD40 repeat-like"/>
    <property type="match status" value="1"/>
</dbReference>
<proteinExistence type="inferred from homology"/>
<feature type="compositionally biased region" description="Low complexity" evidence="9">
    <location>
        <begin position="604"/>
        <end position="630"/>
    </location>
</feature>
<feature type="repeat" description="WD" evidence="8">
    <location>
        <begin position="687"/>
        <end position="728"/>
    </location>
</feature>
<feature type="repeat" description="WD" evidence="8">
    <location>
        <begin position="771"/>
        <end position="812"/>
    </location>
</feature>
<dbReference type="AlphaFoldDB" id="A0A816XW22"/>
<dbReference type="CDD" id="cd00200">
    <property type="entry name" value="WD40"/>
    <property type="match status" value="1"/>
</dbReference>
<dbReference type="InterPro" id="IPR001680">
    <property type="entry name" value="WD40_rpt"/>
</dbReference>
<dbReference type="InterPro" id="IPR036322">
    <property type="entry name" value="WD40_repeat_dom_sf"/>
</dbReference>
<feature type="repeat" description="WD" evidence="8">
    <location>
        <begin position="729"/>
        <end position="770"/>
    </location>
</feature>
<evidence type="ECO:0000256" key="2">
    <source>
        <dbReference type="ARBA" id="ARBA00007636"/>
    </source>
</evidence>
<comment type="subcellular location">
    <subcellularLocation>
        <location evidence="1">Nucleus</location>
    </subcellularLocation>
</comment>
<gene>
    <name evidence="11" type="ORF">MBJ925_LOCUS31375</name>
</gene>
<dbReference type="InterPro" id="IPR020472">
    <property type="entry name" value="WD40_PAC1"/>
</dbReference>
<dbReference type="Pfam" id="PF09739">
    <property type="entry name" value="MCM_bind"/>
    <property type="match status" value="1"/>
</dbReference>
<dbReference type="GO" id="GO:0005634">
    <property type="term" value="C:nucleus"/>
    <property type="evidence" value="ECO:0007669"/>
    <property type="project" value="UniProtKB-SubCell"/>
</dbReference>
<dbReference type="InterPro" id="IPR019775">
    <property type="entry name" value="WD40_repeat_CS"/>
</dbReference>
<feature type="domain" description="WDR5-like beta-propeller" evidence="10">
    <location>
        <begin position="644"/>
        <end position="935"/>
    </location>
</feature>
<evidence type="ECO:0000256" key="5">
    <source>
        <dbReference type="ARBA" id="ARBA00022574"/>
    </source>
</evidence>
<comment type="caution">
    <text evidence="11">The sequence shown here is derived from an EMBL/GenBank/DDBJ whole genome shotgun (WGS) entry which is preliminary data.</text>
</comment>
<dbReference type="InterPro" id="IPR019140">
    <property type="entry name" value="MCM_complex-bd"/>
</dbReference>
<keyword evidence="6" id="KW-0677">Repeat</keyword>
<evidence type="ECO:0000259" key="10">
    <source>
        <dbReference type="Pfam" id="PF25175"/>
    </source>
</evidence>
<accession>A0A816XW22</accession>
<comment type="similarity">
    <text evidence="3">Belongs to the MCMBP family.</text>
</comment>
<dbReference type="PANTHER" id="PTHR13489:SF0">
    <property type="entry name" value="MINI-CHROMOSOME MAINTENANCE COMPLEX-BINDING PROTEIN"/>
    <property type="match status" value="1"/>
</dbReference>
<sequence length="938" mass="106946">MPFIEDWITHPMTIINRLYDKSPSTFEHDVRNYFQSHIDNPALYKEIPSLNDRHDESPLPSGCLVRYRAMVQDMADDEIYCTHYKVRSNDHHGTVIEKSAKFMDLFVCPPGYSIVVEEPPREKFGSRQCFTCVPIPNESQWVKDTYQLYFGEEMTMQKRPIHEQDNVQQLLSPLKRLKASAPMETTDGNSETVTKVEPVKTIAKSSCMVKVYDTTDDMILNTMVEFIGIYYEHSVIKADSLQALNQMDPDQVPHIKTIHCIQYKKLSHINPILYHLRNIESSQILLARQHILSLFESIFPNDKLLCEYLLLHIISRIYVRQLSVAYGKLSLNISNISAEQLSALEQLLQTILPLHSRLSITVDTLNTMQLMPNKDVAIDDSDASQLKQTPLQLPFSSHLLIDETKMECGQLTTLGLNNIKLLQDLLRLQTLKYEFHVYQLDYECDVRCLIVSSTKSILSCDVHVRYQSEQEVKDITFPNVAKEQIDNIRCYLTYVGQQLEFDKTMNNISSDINTHIQEDFVNMRKQKLLTNLDDFHHLLVLARLEALSYGENVLTENHWNQAKSLEFTRRQPKSINRYDNYLYLLYFRYRLRMTDDKTRLSVPSSTASNASNGGTATTNSNSTSNSTSKSSQKDLKPNYTLKFTLTGHLKAVSSLKFSPTGELLASGSADKTIKLWGAHDGKWEKTISGHKLGISDLAWSSDSRYLVSASDDKTLKIWDVAKAKCLKTLKGHTNYVFCCDFNPQSNLIVSGSFDESVKIWDVRSSKCLRTLPAHSDPVTAVHFSRDGTMIVSSSYDGLCRIWDTSSGMCLKTLIDDDNPPVSFVKFSPNGKYILAATLDNTLKLWDYSKGKSLKLYTGHKNEKYCLFANFSVTGSKWIVCGSEDNCVYLWNLQTKEIVQKLEGHTDVVMCCACHPKENIIASGALENDKTIKLWRSDI</sequence>
<evidence type="ECO:0000256" key="4">
    <source>
        <dbReference type="ARBA" id="ARBA00015405"/>
    </source>
</evidence>
<evidence type="ECO:0000256" key="1">
    <source>
        <dbReference type="ARBA" id="ARBA00004123"/>
    </source>
</evidence>
<dbReference type="PANTHER" id="PTHR13489">
    <property type="entry name" value="MINI-CHROMOSOME MAINTENANCE COMPLEX-BINDING PROTEIN"/>
    <property type="match status" value="1"/>
</dbReference>
<organism evidence="11 12">
    <name type="scientific">Rotaria magnacalcarata</name>
    <dbReference type="NCBI Taxonomy" id="392030"/>
    <lineage>
        <taxon>Eukaryota</taxon>
        <taxon>Metazoa</taxon>
        <taxon>Spiralia</taxon>
        <taxon>Gnathifera</taxon>
        <taxon>Rotifera</taxon>
        <taxon>Eurotatoria</taxon>
        <taxon>Bdelloidea</taxon>
        <taxon>Philodinida</taxon>
        <taxon>Philodinidae</taxon>
        <taxon>Rotaria</taxon>
    </lineage>
</organism>
<dbReference type="FunFam" id="2.130.10.10:FF:000029">
    <property type="entry name" value="WD repeat-containing protein 5"/>
    <property type="match status" value="1"/>
</dbReference>
<feature type="repeat" description="WD" evidence="8">
    <location>
        <begin position="645"/>
        <end position="686"/>
    </location>
</feature>
<name>A0A816XW22_9BILA</name>
<evidence type="ECO:0000256" key="3">
    <source>
        <dbReference type="ARBA" id="ARBA00007925"/>
    </source>
</evidence>
<evidence type="ECO:0000256" key="6">
    <source>
        <dbReference type="ARBA" id="ARBA00022737"/>
    </source>
</evidence>
<dbReference type="EMBL" id="CAJNRE010017165">
    <property type="protein sequence ID" value="CAF2151824.1"/>
    <property type="molecule type" value="Genomic_DNA"/>
</dbReference>
<dbReference type="PRINTS" id="PR00320">
    <property type="entry name" value="GPROTEINBRPT"/>
</dbReference>
<dbReference type="GO" id="GO:0003682">
    <property type="term" value="F:chromatin binding"/>
    <property type="evidence" value="ECO:0007669"/>
    <property type="project" value="TreeGrafter"/>
</dbReference>
<dbReference type="InterPro" id="IPR059122">
    <property type="entry name" value="Beta-prop_WDR5-like"/>
</dbReference>
<protein>
    <recommendedName>
        <fullName evidence="4">Mini-chromosome maintenance complex-binding protein</fullName>
    </recommendedName>
</protein>
<feature type="repeat" description="WD" evidence="8">
    <location>
        <begin position="856"/>
        <end position="900"/>
    </location>
</feature>
<evidence type="ECO:0000256" key="9">
    <source>
        <dbReference type="SAM" id="MobiDB-lite"/>
    </source>
</evidence>
<dbReference type="SMART" id="SM00320">
    <property type="entry name" value="WD40"/>
    <property type="match status" value="7"/>
</dbReference>
<reference evidence="11" key="1">
    <citation type="submission" date="2021-02" db="EMBL/GenBank/DDBJ databases">
        <authorList>
            <person name="Nowell W R."/>
        </authorList>
    </citation>
    <scope>NUCLEOTIDE SEQUENCE</scope>
</reference>
<feature type="repeat" description="WD" evidence="8">
    <location>
        <begin position="814"/>
        <end position="855"/>
    </location>
</feature>
<comment type="similarity">
    <text evidence="2">Belongs to the WD repeat WDR5/wds family.</text>
</comment>
<dbReference type="GO" id="GO:0006261">
    <property type="term" value="P:DNA-templated DNA replication"/>
    <property type="evidence" value="ECO:0007669"/>
    <property type="project" value="TreeGrafter"/>
</dbReference>
<dbReference type="PROSITE" id="PS50294">
    <property type="entry name" value="WD_REPEATS_REGION"/>
    <property type="match status" value="5"/>
</dbReference>
<keyword evidence="7" id="KW-0539">Nucleus</keyword>
<dbReference type="PROSITE" id="PS00678">
    <property type="entry name" value="WD_REPEATS_1"/>
    <property type="match status" value="3"/>
</dbReference>
<dbReference type="Proteomes" id="UP000663824">
    <property type="component" value="Unassembled WGS sequence"/>
</dbReference>
<evidence type="ECO:0000256" key="7">
    <source>
        <dbReference type="ARBA" id="ARBA00023242"/>
    </source>
</evidence>
<dbReference type="PROSITE" id="PS50082">
    <property type="entry name" value="WD_REPEATS_2"/>
    <property type="match status" value="6"/>
</dbReference>
<feature type="region of interest" description="Disordered" evidence="9">
    <location>
        <begin position="600"/>
        <end position="633"/>
    </location>
</feature>
<keyword evidence="5 8" id="KW-0853">WD repeat</keyword>
<evidence type="ECO:0000313" key="11">
    <source>
        <dbReference type="EMBL" id="CAF2151824.1"/>
    </source>
</evidence>
<dbReference type="Pfam" id="PF25175">
    <property type="entry name" value="Beta-prop_WDR5"/>
    <property type="match status" value="1"/>
</dbReference>
<evidence type="ECO:0000256" key="8">
    <source>
        <dbReference type="PROSITE-ProRule" id="PRU00221"/>
    </source>
</evidence>
<evidence type="ECO:0000313" key="12">
    <source>
        <dbReference type="Proteomes" id="UP000663824"/>
    </source>
</evidence>
<dbReference type="Gene3D" id="2.130.10.10">
    <property type="entry name" value="YVTN repeat-like/Quinoprotein amine dehydrogenase"/>
    <property type="match status" value="1"/>
</dbReference>